<dbReference type="InterPro" id="IPR003439">
    <property type="entry name" value="ABC_transporter-like_ATP-bd"/>
</dbReference>
<keyword evidence="2" id="KW-0547">Nucleotide-binding</keyword>
<evidence type="ECO:0000256" key="3">
    <source>
        <dbReference type="ARBA" id="ARBA00022840"/>
    </source>
</evidence>
<reference evidence="7" key="1">
    <citation type="journal article" date="2019" name="Int. J. Syst. Evol. Microbiol.">
        <title>The Global Catalogue of Microorganisms (GCM) 10K type strain sequencing project: providing services to taxonomists for standard genome sequencing and annotation.</title>
        <authorList>
            <consortium name="The Broad Institute Genomics Platform"/>
            <consortium name="The Broad Institute Genome Sequencing Center for Infectious Disease"/>
            <person name="Wu L."/>
            <person name="Ma J."/>
        </authorList>
    </citation>
    <scope>NUCLEOTIDE SEQUENCE [LARGE SCALE GENOMIC DNA]</scope>
    <source>
        <strain evidence="7">CGMCC 1.12849</strain>
    </source>
</reference>
<dbReference type="EMBL" id="JBHSHE010000091">
    <property type="protein sequence ID" value="MFC4718031.1"/>
    <property type="molecule type" value="Genomic_DNA"/>
</dbReference>
<dbReference type="PROSITE" id="PS50893">
    <property type="entry name" value="ABC_TRANSPORTER_2"/>
    <property type="match status" value="1"/>
</dbReference>
<dbReference type="InterPro" id="IPR027417">
    <property type="entry name" value="P-loop_NTPase"/>
</dbReference>
<proteinExistence type="predicted"/>
<dbReference type="InterPro" id="IPR017871">
    <property type="entry name" value="ABC_transporter-like_CS"/>
</dbReference>
<keyword evidence="3 6" id="KW-0067">ATP-binding</keyword>
<dbReference type="CDD" id="cd03214">
    <property type="entry name" value="ABC_Iron-Siderophores_B12_Hemin"/>
    <property type="match status" value="1"/>
</dbReference>
<evidence type="ECO:0000259" key="5">
    <source>
        <dbReference type="PROSITE" id="PS50893"/>
    </source>
</evidence>
<evidence type="ECO:0000256" key="1">
    <source>
        <dbReference type="ARBA" id="ARBA00022448"/>
    </source>
</evidence>
<gene>
    <name evidence="6" type="ORF">ACFO7V_18075</name>
</gene>
<dbReference type="Pfam" id="PF00005">
    <property type="entry name" value="ABC_tran"/>
    <property type="match status" value="1"/>
</dbReference>
<dbReference type="Gene3D" id="3.40.50.300">
    <property type="entry name" value="P-loop containing nucleotide triphosphate hydrolases"/>
    <property type="match status" value="1"/>
</dbReference>
<organism evidence="6 7">
    <name type="scientific">Glutamicibacter bergerei</name>
    <dbReference type="NCBI Taxonomy" id="256702"/>
    <lineage>
        <taxon>Bacteria</taxon>
        <taxon>Bacillati</taxon>
        <taxon>Actinomycetota</taxon>
        <taxon>Actinomycetes</taxon>
        <taxon>Micrococcales</taxon>
        <taxon>Micrococcaceae</taxon>
        <taxon>Glutamicibacter</taxon>
    </lineage>
</organism>
<dbReference type="InterPro" id="IPR003593">
    <property type="entry name" value="AAA+_ATPase"/>
</dbReference>
<dbReference type="NCBIfam" id="NF010068">
    <property type="entry name" value="PRK13548.1"/>
    <property type="match status" value="1"/>
</dbReference>
<name>A0ABV9MS93_9MICC</name>
<feature type="domain" description="ABC transporter" evidence="5">
    <location>
        <begin position="6"/>
        <end position="239"/>
    </location>
</feature>
<protein>
    <submittedName>
        <fullName evidence="6">Heme ABC transporter ATP-binding protein</fullName>
    </submittedName>
</protein>
<dbReference type="SUPFAM" id="SSF52540">
    <property type="entry name" value="P-loop containing nucleoside triphosphate hydrolases"/>
    <property type="match status" value="1"/>
</dbReference>
<evidence type="ECO:0000313" key="6">
    <source>
        <dbReference type="EMBL" id="MFC4718031.1"/>
    </source>
</evidence>
<dbReference type="RefSeq" id="WP_346059182.1">
    <property type="nucleotide sequence ID" value="NZ_BAAAVQ010000034.1"/>
</dbReference>
<dbReference type="Proteomes" id="UP001595884">
    <property type="component" value="Unassembled WGS sequence"/>
</dbReference>
<comment type="caution">
    <text evidence="6">The sequence shown here is derived from an EMBL/GenBank/DDBJ whole genome shotgun (WGS) entry which is preliminary data.</text>
</comment>
<keyword evidence="7" id="KW-1185">Reference proteome</keyword>
<dbReference type="PROSITE" id="PS00211">
    <property type="entry name" value="ABC_TRANSPORTER_1"/>
    <property type="match status" value="1"/>
</dbReference>
<accession>A0ABV9MS93</accession>
<keyword evidence="4" id="KW-1278">Translocase</keyword>
<evidence type="ECO:0000313" key="7">
    <source>
        <dbReference type="Proteomes" id="UP001595884"/>
    </source>
</evidence>
<sequence>MPEIIMSVEAATLTLGGNPVLKRVDLDLYAGEVIALVGPNGAGKSTLLAAMCGDEPLDSGQINIFGRSLSDWSVKELARLRAVQSQESRVSFSFNGEDVVRMGRAPWAGTAEEERDEQIIAHALVSTESEMLGKRTVQTLSGGEKARVAFARALAQETQILMLDEPTAPMDIRHQEQLMSTVRQRARDGVSVVVVLHDLSLAAAYADRIVLLDAGRVYAAGTPQQVFTAENLETVYRYPVSVFSHPEHGGLIIMPLRAHLNAPKIREEELI</sequence>
<keyword evidence="1" id="KW-0813">Transport</keyword>
<dbReference type="PANTHER" id="PTHR42794">
    <property type="entry name" value="HEMIN IMPORT ATP-BINDING PROTEIN HMUV"/>
    <property type="match status" value="1"/>
</dbReference>
<dbReference type="GO" id="GO:0005524">
    <property type="term" value="F:ATP binding"/>
    <property type="evidence" value="ECO:0007669"/>
    <property type="project" value="UniProtKB-KW"/>
</dbReference>
<dbReference type="PANTHER" id="PTHR42794:SF1">
    <property type="entry name" value="HEMIN IMPORT ATP-BINDING PROTEIN HMUV"/>
    <property type="match status" value="1"/>
</dbReference>
<evidence type="ECO:0000256" key="4">
    <source>
        <dbReference type="ARBA" id="ARBA00022967"/>
    </source>
</evidence>
<dbReference type="SMART" id="SM00382">
    <property type="entry name" value="AAA"/>
    <property type="match status" value="1"/>
</dbReference>
<evidence type="ECO:0000256" key="2">
    <source>
        <dbReference type="ARBA" id="ARBA00022741"/>
    </source>
</evidence>